<evidence type="ECO:0000313" key="4">
    <source>
        <dbReference type="EMBL" id="MBB5752612.1"/>
    </source>
</evidence>
<evidence type="ECO:0000256" key="2">
    <source>
        <dbReference type="SAM" id="MobiDB-lite"/>
    </source>
</evidence>
<protein>
    <submittedName>
        <fullName evidence="4">AbrB family looped-hinge helix DNA binding protein</fullName>
    </submittedName>
</protein>
<evidence type="ECO:0000313" key="5">
    <source>
        <dbReference type="Proteomes" id="UP000523821"/>
    </source>
</evidence>
<proteinExistence type="predicted"/>
<dbReference type="Pfam" id="PF04014">
    <property type="entry name" value="MazE_antitoxin"/>
    <property type="match status" value="1"/>
</dbReference>
<dbReference type="SMART" id="SM00966">
    <property type="entry name" value="SpoVT_AbrB"/>
    <property type="match status" value="1"/>
</dbReference>
<accession>A0A7W9CWE4</accession>
<evidence type="ECO:0000256" key="1">
    <source>
        <dbReference type="PROSITE-ProRule" id="PRU01076"/>
    </source>
</evidence>
<dbReference type="SUPFAM" id="SSF89447">
    <property type="entry name" value="AbrB/MazE/MraZ-like"/>
    <property type="match status" value="1"/>
</dbReference>
<evidence type="ECO:0000259" key="3">
    <source>
        <dbReference type="PROSITE" id="PS51740"/>
    </source>
</evidence>
<gene>
    <name evidence="4" type="ORF">GGQ63_001666</name>
</gene>
<name>A0A7W9CWE4_9HYPH</name>
<dbReference type="EMBL" id="JACHOO010000003">
    <property type="protein sequence ID" value="MBB5752612.1"/>
    <property type="molecule type" value="Genomic_DNA"/>
</dbReference>
<keyword evidence="5" id="KW-1185">Reference proteome</keyword>
<feature type="domain" description="SpoVT-AbrB" evidence="3">
    <location>
        <begin position="1"/>
        <end position="43"/>
    </location>
</feature>
<organism evidence="4 5">
    <name type="scientific">Prosthecomicrobium pneumaticum</name>
    <dbReference type="NCBI Taxonomy" id="81895"/>
    <lineage>
        <taxon>Bacteria</taxon>
        <taxon>Pseudomonadati</taxon>
        <taxon>Pseudomonadota</taxon>
        <taxon>Alphaproteobacteria</taxon>
        <taxon>Hyphomicrobiales</taxon>
        <taxon>Kaistiaceae</taxon>
        <taxon>Prosthecomicrobium</taxon>
    </lineage>
</organism>
<comment type="caution">
    <text evidence="4">The sequence shown here is derived from an EMBL/GenBank/DDBJ whole genome shotgun (WGS) entry which is preliminary data.</text>
</comment>
<dbReference type="GO" id="GO:0003677">
    <property type="term" value="F:DNA binding"/>
    <property type="evidence" value="ECO:0007669"/>
    <property type="project" value="UniProtKB-UniRule"/>
</dbReference>
<dbReference type="Gene3D" id="2.10.260.10">
    <property type="match status" value="1"/>
</dbReference>
<dbReference type="InterPro" id="IPR007159">
    <property type="entry name" value="SpoVT-AbrB_dom"/>
</dbReference>
<dbReference type="AlphaFoldDB" id="A0A7W9CWE4"/>
<dbReference type="Proteomes" id="UP000523821">
    <property type="component" value="Unassembled WGS sequence"/>
</dbReference>
<feature type="region of interest" description="Disordered" evidence="2">
    <location>
        <begin position="1"/>
        <end position="24"/>
    </location>
</feature>
<dbReference type="PROSITE" id="PS51740">
    <property type="entry name" value="SPOVT_ABRB"/>
    <property type="match status" value="1"/>
</dbReference>
<feature type="compositionally biased region" description="Basic and acidic residues" evidence="2">
    <location>
        <begin position="13"/>
        <end position="24"/>
    </location>
</feature>
<reference evidence="4 5" key="1">
    <citation type="submission" date="2020-08" db="EMBL/GenBank/DDBJ databases">
        <title>Genomic Encyclopedia of Type Strains, Phase IV (KMG-IV): sequencing the most valuable type-strain genomes for metagenomic binning, comparative biology and taxonomic classification.</title>
        <authorList>
            <person name="Goeker M."/>
        </authorList>
    </citation>
    <scope>NUCLEOTIDE SEQUENCE [LARGE SCALE GENOMIC DNA]</scope>
    <source>
        <strain evidence="4 5">DSM 16268</strain>
    </source>
</reference>
<sequence>MRMTSKGEVTIPEEIRERADLRPGDEVHFTFEDGKIVLHPGPPGEKPGPTRGERLVAAIAGTATANRDLSTDELMKLLRGDD</sequence>
<dbReference type="NCBIfam" id="TIGR01439">
    <property type="entry name" value="lp_hng_hel_AbrB"/>
    <property type="match status" value="1"/>
</dbReference>
<dbReference type="RefSeq" id="WP_183854570.1">
    <property type="nucleotide sequence ID" value="NZ_JACHOO010000003.1"/>
</dbReference>
<keyword evidence="1" id="KW-0238">DNA-binding</keyword>
<dbReference type="InterPro" id="IPR037914">
    <property type="entry name" value="SpoVT-AbrB_sf"/>
</dbReference>